<dbReference type="RefSeq" id="XP_026613536.1">
    <property type="nucleotide sequence ID" value="XM_026758142.1"/>
</dbReference>
<dbReference type="VEuPathDB" id="FungiDB:CDV56_104523"/>
<dbReference type="Proteomes" id="UP000215305">
    <property type="component" value="Unassembled WGS sequence"/>
</dbReference>
<accession>A0A397GU91</accession>
<reference evidence="1" key="1">
    <citation type="submission" date="2018-08" db="EMBL/GenBank/DDBJ databases">
        <title>Draft genome sequence of azole-resistant Aspergillus thermomutatus (Neosartorya pseudofischeri) strain HMR AF 39, isolated from a human nasal aspirate.</title>
        <authorList>
            <person name="Parent-Michaud M."/>
            <person name="Dufresne P.J."/>
            <person name="Fournier E."/>
            <person name="Martineau C."/>
            <person name="Moreira S."/>
            <person name="Perkins V."/>
            <person name="De Repentigny L."/>
            <person name="Dufresne S.F."/>
        </authorList>
    </citation>
    <scope>NUCLEOTIDE SEQUENCE [LARGE SCALE GENOMIC DNA]</scope>
    <source>
        <strain evidence="1">HMR AF 39</strain>
    </source>
</reference>
<protein>
    <submittedName>
        <fullName evidence="1">Uncharacterized protein</fullName>
    </submittedName>
</protein>
<proteinExistence type="predicted"/>
<sequence length="580" mass="65431">MDRNTSTLTVPNDMGTDAMSLCLLLVPAAIGLVRVGDRNWQNMALGQRGLLIVGNQRMGQSLRNWIPISIDVTESIQGALLTCMDGSLRRALRRNERRRDPYERGLGYMESHGSCPGRRLQLEYSALVKGIAAASLPDRKSQRLDDSGTSQMLIPDRSNLMDYYKYTSAEEPYRYKTARGGDATAQGHGIATITMDLGGGNTQRSASARTFRPVSIRKSTQAIGIYWVKQRSHASRAFERLNLRIYVQTARGIRATRDRHFPALWLFISDVLRLRILKILKFSEGAYILLGMCFLYGRQSLAFVLSAVLTTNAAHMTAMEQTIPEGVQAKREHFVLLRCEATGQGTLCFTQSRSTSFRRRTRNETRREASSGKITLHMYFIDTKLEPSHACPAQCKEFYRLRTESGRFEKHINLAEQDKRTKKVKDILTQEGEVFGAMIQYRLLKLSMLKTLENGMNPVGAGEGEIIRTKEDYDEARVVLEELAGTIELAGWSPKIDYIDEDLDQYTFGAIGVRLWRGQAGVPVAHCSIARYLAKQAFLLVYPVEKGRETRNPFVPSNYHAEGENMCRNFIMVEKELVPG</sequence>
<gene>
    <name evidence="1" type="ORF">CDV56_104523</name>
</gene>
<name>A0A397GU91_ASPTH</name>
<dbReference type="GeneID" id="38126497"/>
<keyword evidence="2" id="KW-1185">Reference proteome</keyword>
<dbReference type="EMBL" id="NKHU02000126">
    <property type="protein sequence ID" value="RHZ53114.1"/>
    <property type="molecule type" value="Genomic_DNA"/>
</dbReference>
<dbReference type="AlphaFoldDB" id="A0A397GU91"/>
<comment type="caution">
    <text evidence="1">The sequence shown here is derived from an EMBL/GenBank/DDBJ whole genome shotgun (WGS) entry which is preliminary data.</text>
</comment>
<organism evidence="1 2">
    <name type="scientific">Aspergillus thermomutatus</name>
    <name type="common">Neosartorya pseudofischeri</name>
    <dbReference type="NCBI Taxonomy" id="41047"/>
    <lineage>
        <taxon>Eukaryota</taxon>
        <taxon>Fungi</taxon>
        <taxon>Dikarya</taxon>
        <taxon>Ascomycota</taxon>
        <taxon>Pezizomycotina</taxon>
        <taxon>Eurotiomycetes</taxon>
        <taxon>Eurotiomycetidae</taxon>
        <taxon>Eurotiales</taxon>
        <taxon>Aspergillaceae</taxon>
        <taxon>Aspergillus</taxon>
        <taxon>Aspergillus subgen. Fumigati</taxon>
    </lineage>
</organism>
<evidence type="ECO:0000313" key="2">
    <source>
        <dbReference type="Proteomes" id="UP000215305"/>
    </source>
</evidence>
<evidence type="ECO:0000313" key="1">
    <source>
        <dbReference type="EMBL" id="RHZ53114.1"/>
    </source>
</evidence>